<dbReference type="Gene3D" id="1.20.1440.120">
    <property type="entry name" value="Recombination protein O, C-terminal domain"/>
    <property type="match status" value="1"/>
</dbReference>
<dbReference type="HAMAP" id="MF_00201">
    <property type="entry name" value="RecO"/>
    <property type="match status" value="1"/>
</dbReference>
<accession>A0A1L4BRP4</accession>
<comment type="function">
    <text evidence="1 8">Involved in DNA repair and RecF pathway recombination.</text>
</comment>
<sequence length="234" mass="27621">MRDQLYNFYILHQRKYKENTLLVSIFTQEFGKLSAIVRTNKKTLNLYQPLVKLRGQISLAKKEGGLNKIYNIEFVESFYQNSYINLLSLQYINELIYLLLSYSHEEEFLFDKYAFILRNIDENNYRYLLRMFELELLESLGQGIYVDCDDENLPIECECNYYAFPYGFKKAIDASANTVKGSSILKINQPISMWDDNDLKAISRVTRVCIDSVLGDKKLKSRELLVDYLNLKRR</sequence>
<dbReference type="Pfam" id="PF02565">
    <property type="entry name" value="RecO_C"/>
    <property type="match status" value="1"/>
</dbReference>
<dbReference type="SUPFAM" id="SSF50249">
    <property type="entry name" value="Nucleic acid-binding proteins"/>
    <property type="match status" value="1"/>
</dbReference>
<dbReference type="RefSeq" id="WP_072711854.1">
    <property type="nucleotide sequence ID" value="NZ_CP016796.1"/>
</dbReference>
<evidence type="ECO:0000256" key="7">
    <source>
        <dbReference type="ARBA" id="ARBA00033409"/>
    </source>
</evidence>
<dbReference type="AlphaFoldDB" id="A0A1L4BRP4"/>
<dbReference type="GO" id="GO:0043590">
    <property type="term" value="C:bacterial nucleoid"/>
    <property type="evidence" value="ECO:0007669"/>
    <property type="project" value="TreeGrafter"/>
</dbReference>
<name>A0A1L4BRP4_9GAMM</name>
<dbReference type="EMBL" id="CP016796">
    <property type="protein sequence ID" value="API86498.1"/>
    <property type="molecule type" value="Genomic_DNA"/>
</dbReference>
<dbReference type="GO" id="GO:0006310">
    <property type="term" value="P:DNA recombination"/>
    <property type="evidence" value="ECO:0007669"/>
    <property type="project" value="UniProtKB-UniRule"/>
</dbReference>
<keyword evidence="11" id="KW-1185">Reference proteome</keyword>
<gene>
    <name evidence="8" type="primary">recO</name>
    <name evidence="10" type="ORF">F7310_03645</name>
</gene>
<evidence type="ECO:0000256" key="1">
    <source>
        <dbReference type="ARBA" id="ARBA00003065"/>
    </source>
</evidence>
<feature type="domain" description="DNA replication/recombination mediator RecO N-terminal" evidence="9">
    <location>
        <begin position="4"/>
        <end position="78"/>
    </location>
</feature>
<keyword evidence="5 8" id="KW-0233">DNA recombination</keyword>
<dbReference type="PANTHER" id="PTHR33991">
    <property type="entry name" value="DNA REPAIR PROTEIN RECO"/>
    <property type="match status" value="1"/>
</dbReference>
<dbReference type="GO" id="GO:0006302">
    <property type="term" value="P:double-strand break repair"/>
    <property type="evidence" value="ECO:0007669"/>
    <property type="project" value="TreeGrafter"/>
</dbReference>
<evidence type="ECO:0000256" key="4">
    <source>
        <dbReference type="ARBA" id="ARBA00022763"/>
    </source>
</evidence>
<evidence type="ECO:0000256" key="3">
    <source>
        <dbReference type="ARBA" id="ARBA00021310"/>
    </source>
</evidence>
<dbReference type="OrthoDB" id="9804792at2"/>
<protein>
    <recommendedName>
        <fullName evidence="3 8">DNA repair protein RecO</fullName>
    </recommendedName>
    <alternativeName>
        <fullName evidence="7 8">Recombination protein O</fullName>
    </alternativeName>
</protein>
<evidence type="ECO:0000313" key="11">
    <source>
        <dbReference type="Proteomes" id="UP000184222"/>
    </source>
</evidence>
<evidence type="ECO:0000256" key="8">
    <source>
        <dbReference type="HAMAP-Rule" id="MF_00201"/>
    </source>
</evidence>
<keyword evidence="6 8" id="KW-0234">DNA repair</keyword>
<keyword evidence="4 8" id="KW-0227">DNA damage</keyword>
<dbReference type="STRING" id="573570.F7310_03645"/>
<dbReference type="Pfam" id="PF11967">
    <property type="entry name" value="RecO_N"/>
    <property type="match status" value="1"/>
</dbReference>
<dbReference type="Gene3D" id="2.40.50.140">
    <property type="entry name" value="Nucleic acid-binding proteins"/>
    <property type="match status" value="1"/>
</dbReference>
<reference evidence="10 11" key="1">
    <citation type="journal article" date="2016" name="Appl. Environ. Microbiol.">
        <title>Whole genome relationships among Francisella bacteria of diverse origin define new species and provide specific regions for detection.</title>
        <authorList>
            <person name="Challacombe J.F."/>
            <person name="Petersen J.M."/>
            <person name="Gallegos-Graves V."/>
            <person name="Hodge D."/>
            <person name="Pillai S."/>
            <person name="Kuske C.R."/>
        </authorList>
    </citation>
    <scope>NUCLEOTIDE SEQUENCE [LARGE SCALE GENOMIC DNA]</scope>
    <source>
        <strain evidence="11">TX07-7310</strain>
    </source>
</reference>
<dbReference type="InterPro" id="IPR042242">
    <property type="entry name" value="RecO_C"/>
</dbReference>
<evidence type="ECO:0000256" key="6">
    <source>
        <dbReference type="ARBA" id="ARBA00023204"/>
    </source>
</evidence>
<dbReference type="NCBIfam" id="TIGR00613">
    <property type="entry name" value="reco"/>
    <property type="match status" value="1"/>
</dbReference>
<evidence type="ECO:0000313" key="10">
    <source>
        <dbReference type="EMBL" id="API86498.1"/>
    </source>
</evidence>
<dbReference type="InterPro" id="IPR003717">
    <property type="entry name" value="RecO"/>
</dbReference>
<evidence type="ECO:0000256" key="5">
    <source>
        <dbReference type="ARBA" id="ARBA00023172"/>
    </source>
</evidence>
<evidence type="ECO:0000259" key="9">
    <source>
        <dbReference type="Pfam" id="PF11967"/>
    </source>
</evidence>
<dbReference type="InterPro" id="IPR022572">
    <property type="entry name" value="DNA_rep/recomb_RecO_N"/>
</dbReference>
<comment type="similarity">
    <text evidence="2 8">Belongs to the RecO family.</text>
</comment>
<organism evidence="10 11">
    <name type="scientific">Francisella uliginis</name>
    <dbReference type="NCBI Taxonomy" id="573570"/>
    <lineage>
        <taxon>Bacteria</taxon>
        <taxon>Pseudomonadati</taxon>
        <taxon>Pseudomonadota</taxon>
        <taxon>Gammaproteobacteria</taxon>
        <taxon>Thiotrichales</taxon>
        <taxon>Francisellaceae</taxon>
        <taxon>Francisella</taxon>
    </lineage>
</organism>
<proteinExistence type="inferred from homology"/>
<dbReference type="KEGG" id="frx:F7310_03645"/>
<dbReference type="PANTHER" id="PTHR33991:SF1">
    <property type="entry name" value="DNA REPAIR PROTEIN RECO"/>
    <property type="match status" value="1"/>
</dbReference>
<evidence type="ECO:0000256" key="2">
    <source>
        <dbReference type="ARBA" id="ARBA00007452"/>
    </source>
</evidence>
<dbReference type="InterPro" id="IPR012340">
    <property type="entry name" value="NA-bd_OB-fold"/>
</dbReference>
<dbReference type="Proteomes" id="UP000184222">
    <property type="component" value="Chromosome"/>
</dbReference>